<dbReference type="EMBL" id="AP011116">
    <property type="protein sequence ID" value="BAH55801.1"/>
    <property type="molecule type" value="Genomic_DNA"/>
</dbReference>
<dbReference type="AlphaFoldDB" id="C1BD57"/>
<dbReference type="PATRIC" id="fig|632772.20.peg.8037"/>
<geneLocation type="plasmid" evidence="1 2">
    <name>pROB01</name>
</geneLocation>
<organism evidence="1 2">
    <name type="scientific">Rhodococcus opacus (strain B4)</name>
    <dbReference type="NCBI Taxonomy" id="632772"/>
    <lineage>
        <taxon>Bacteria</taxon>
        <taxon>Bacillati</taxon>
        <taxon>Actinomycetota</taxon>
        <taxon>Actinomycetes</taxon>
        <taxon>Mycobacteriales</taxon>
        <taxon>Nocardiaceae</taxon>
        <taxon>Rhodococcus</taxon>
    </lineage>
</organism>
<dbReference type="OrthoDB" id="4466344at2"/>
<accession>C1BD57</accession>
<name>C1BD57_RHOOB</name>
<dbReference type="KEGG" id="rop:ROP_pROB01-03020"/>
<keyword evidence="1" id="KW-0614">Plasmid</keyword>
<sequence>MGLGLLILDLPRAWSRHTALDTAADALRERGIYNWSRLELRGTAATGTDLVRQFTFTYWDPSTHGRQVYNLSYTDLWERLDAADRTTLLSVLSGGTIGSHVTTTLARVAGDDFLVRDREGNQNLPRSLRHFLRAMDDHRR</sequence>
<proteinExistence type="predicted"/>
<evidence type="ECO:0000313" key="1">
    <source>
        <dbReference type="EMBL" id="BAH55801.1"/>
    </source>
</evidence>
<dbReference type="RefSeq" id="WP_007296004.1">
    <property type="nucleotide sequence ID" value="NC_012520.1"/>
</dbReference>
<evidence type="ECO:0000313" key="2">
    <source>
        <dbReference type="Proteomes" id="UP000002212"/>
    </source>
</evidence>
<dbReference type="Proteomes" id="UP000002212">
    <property type="component" value="Plasmid pROB01"/>
</dbReference>
<protein>
    <submittedName>
        <fullName evidence="1">Uncharacterized protein</fullName>
    </submittedName>
</protein>
<reference evidence="1 2" key="1">
    <citation type="submission" date="2009-03" db="EMBL/GenBank/DDBJ databases">
        <title>Comparison of the complete genome sequences of Rhodococcus erythropolis PR4 and Rhodococcus opacus B4.</title>
        <authorList>
            <person name="Takarada H."/>
            <person name="Sekine M."/>
            <person name="Hosoyama A."/>
            <person name="Yamada R."/>
            <person name="Fujisawa T."/>
            <person name="Omata S."/>
            <person name="Shimizu A."/>
            <person name="Tsukatani N."/>
            <person name="Tanikawa S."/>
            <person name="Fujita N."/>
            <person name="Harayama S."/>
        </authorList>
    </citation>
    <scope>NUCLEOTIDE SEQUENCE [LARGE SCALE GENOMIC DNA]</scope>
    <source>
        <strain evidence="1 2">B4</strain>
        <plasmid evidence="1 2">pROB01</plasmid>
    </source>
</reference>
<gene>
    <name evidence="1" type="ordered locus">ROP_pROB01-03020</name>
</gene>
<dbReference type="HOGENOM" id="CLU_1833648_0_0_11"/>